<dbReference type="EMBL" id="JARKNE010000009">
    <property type="protein sequence ID" value="KAK5803081.1"/>
    <property type="molecule type" value="Genomic_DNA"/>
</dbReference>
<protein>
    <recommendedName>
        <fullName evidence="2">Reverse transcriptase domain-containing protein</fullName>
    </recommendedName>
</protein>
<evidence type="ECO:0000313" key="4">
    <source>
        <dbReference type="Proteomes" id="UP001358586"/>
    </source>
</evidence>
<dbReference type="InterPro" id="IPR000477">
    <property type="entry name" value="RT_dom"/>
</dbReference>
<keyword evidence="1" id="KW-1133">Transmembrane helix</keyword>
<dbReference type="Proteomes" id="UP001358586">
    <property type="component" value="Chromosome 9"/>
</dbReference>
<dbReference type="PROSITE" id="PS50878">
    <property type="entry name" value="RT_POL"/>
    <property type="match status" value="1"/>
</dbReference>
<evidence type="ECO:0000313" key="3">
    <source>
        <dbReference type="EMBL" id="KAK5803081.1"/>
    </source>
</evidence>
<name>A0ABR0NQ39_GOSAR</name>
<comment type="caution">
    <text evidence="3">The sequence shown here is derived from an EMBL/GenBank/DDBJ whole genome shotgun (WGS) entry which is preliminary data.</text>
</comment>
<dbReference type="PANTHER" id="PTHR31635">
    <property type="entry name" value="REVERSE TRANSCRIPTASE DOMAIN-CONTAINING PROTEIN-RELATED"/>
    <property type="match status" value="1"/>
</dbReference>
<feature type="transmembrane region" description="Helical" evidence="1">
    <location>
        <begin position="21"/>
        <end position="49"/>
    </location>
</feature>
<reference evidence="3 4" key="1">
    <citation type="submission" date="2023-03" db="EMBL/GenBank/DDBJ databases">
        <title>WGS of Gossypium arboreum.</title>
        <authorList>
            <person name="Yu D."/>
        </authorList>
    </citation>
    <scope>NUCLEOTIDE SEQUENCE [LARGE SCALE GENOMIC DNA]</scope>
    <source>
        <tissue evidence="3">Leaf</tissue>
    </source>
</reference>
<proteinExistence type="predicted"/>
<sequence length="108" mass="12696">MAIKIDLEKAYDRVRWDFVEASLQVATMLNFLIQVIMSIISTSTILVLWNEVPTDKFKPVRGIRQGYPLSPYLFVLCMECLGHRFYQAISSKEWNPIHLSRRDSLYRI</sequence>
<keyword evidence="1" id="KW-0812">Transmembrane</keyword>
<feature type="domain" description="Reverse transcriptase" evidence="2">
    <location>
        <begin position="1"/>
        <end position="108"/>
    </location>
</feature>
<dbReference type="Pfam" id="PF00078">
    <property type="entry name" value="RVT_1"/>
    <property type="match status" value="1"/>
</dbReference>
<organism evidence="3 4">
    <name type="scientific">Gossypium arboreum</name>
    <name type="common">Tree cotton</name>
    <name type="synonym">Gossypium nanking</name>
    <dbReference type="NCBI Taxonomy" id="29729"/>
    <lineage>
        <taxon>Eukaryota</taxon>
        <taxon>Viridiplantae</taxon>
        <taxon>Streptophyta</taxon>
        <taxon>Embryophyta</taxon>
        <taxon>Tracheophyta</taxon>
        <taxon>Spermatophyta</taxon>
        <taxon>Magnoliopsida</taxon>
        <taxon>eudicotyledons</taxon>
        <taxon>Gunneridae</taxon>
        <taxon>Pentapetalae</taxon>
        <taxon>rosids</taxon>
        <taxon>malvids</taxon>
        <taxon>Malvales</taxon>
        <taxon>Malvaceae</taxon>
        <taxon>Malvoideae</taxon>
        <taxon>Gossypium</taxon>
    </lineage>
</organism>
<dbReference type="PANTHER" id="PTHR31635:SF196">
    <property type="entry name" value="REVERSE TRANSCRIPTASE DOMAIN-CONTAINING PROTEIN-RELATED"/>
    <property type="match status" value="1"/>
</dbReference>
<evidence type="ECO:0000256" key="1">
    <source>
        <dbReference type="SAM" id="Phobius"/>
    </source>
</evidence>
<keyword evidence="1" id="KW-0472">Membrane</keyword>
<keyword evidence="4" id="KW-1185">Reference proteome</keyword>
<evidence type="ECO:0000259" key="2">
    <source>
        <dbReference type="PROSITE" id="PS50878"/>
    </source>
</evidence>
<gene>
    <name evidence="3" type="ORF">PVK06_030722</name>
</gene>
<accession>A0ABR0NQ39</accession>